<dbReference type="InterPro" id="IPR000742">
    <property type="entry name" value="EGF"/>
</dbReference>
<organism evidence="10 11">
    <name type="scientific">Mytilus coruscus</name>
    <name type="common">Sea mussel</name>
    <dbReference type="NCBI Taxonomy" id="42192"/>
    <lineage>
        <taxon>Eukaryota</taxon>
        <taxon>Metazoa</taxon>
        <taxon>Spiralia</taxon>
        <taxon>Lophotrochozoa</taxon>
        <taxon>Mollusca</taxon>
        <taxon>Bivalvia</taxon>
        <taxon>Autobranchia</taxon>
        <taxon>Pteriomorphia</taxon>
        <taxon>Mytilida</taxon>
        <taxon>Mytiloidea</taxon>
        <taxon>Mytilidae</taxon>
        <taxon>Mytilinae</taxon>
        <taxon>Mytilus</taxon>
    </lineage>
</organism>
<keyword evidence="4 6" id="KW-1015">Disulfide bond</keyword>
<feature type="disulfide bond" evidence="6">
    <location>
        <begin position="441"/>
        <end position="450"/>
    </location>
</feature>
<dbReference type="InterPro" id="IPR051022">
    <property type="entry name" value="Notch_Cell-Fate_Det"/>
</dbReference>
<dbReference type="InterPro" id="IPR018097">
    <property type="entry name" value="EGF_Ca-bd_CS"/>
</dbReference>
<evidence type="ECO:0000256" key="7">
    <source>
        <dbReference type="SAM" id="Phobius"/>
    </source>
</evidence>
<dbReference type="EMBL" id="CACVKT020007119">
    <property type="protein sequence ID" value="CAC5405483.1"/>
    <property type="molecule type" value="Genomic_DNA"/>
</dbReference>
<dbReference type="FunFam" id="2.10.25.10:FF:000472">
    <property type="entry name" value="Uncharacterized protein, isoform A"/>
    <property type="match status" value="1"/>
</dbReference>
<feature type="domain" description="EGF-like" evidence="9">
    <location>
        <begin position="375"/>
        <end position="413"/>
    </location>
</feature>
<keyword evidence="3" id="KW-0677">Repeat</keyword>
<dbReference type="PROSITE" id="PS50026">
    <property type="entry name" value="EGF_3"/>
    <property type="match status" value="5"/>
</dbReference>
<evidence type="ECO:0000313" key="10">
    <source>
        <dbReference type="EMBL" id="CAC5405483.1"/>
    </source>
</evidence>
<dbReference type="InterPro" id="IPR001881">
    <property type="entry name" value="EGF-like_Ca-bd_dom"/>
</dbReference>
<feature type="domain" description="EGF-like" evidence="9">
    <location>
        <begin position="491"/>
        <end position="527"/>
    </location>
</feature>
<dbReference type="FunFam" id="2.10.25.10:FF:000321">
    <property type="entry name" value="Protein delta homolog 1"/>
    <property type="match status" value="1"/>
</dbReference>
<reference evidence="10 11" key="1">
    <citation type="submission" date="2020-06" db="EMBL/GenBank/DDBJ databases">
        <authorList>
            <person name="Li R."/>
            <person name="Bekaert M."/>
        </authorList>
    </citation>
    <scope>NUCLEOTIDE SEQUENCE [LARGE SCALE GENOMIC DNA]</scope>
    <source>
        <strain evidence="11">wild</strain>
    </source>
</reference>
<dbReference type="SUPFAM" id="SSF57196">
    <property type="entry name" value="EGF/Laminin"/>
    <property type="match status" value="5"/>
</dbReference>
<feature type="domain" description="EGF-like" evidence="9">
    <location>
        <begin position="415"/>
        <end position="451"/>
    </location>
</feature>
<protein>
    <submittedName>
        <fullName evidence="10">Neurogenic locus Notch protein,Fibropellin-3,Fibropellin-1</fullName>
    </submittedName>
</protein>
<evidence type="ECO:0000256" key="4">
    <source>
        <dbReference type="ARBA" id="ARBA00023157"/>
    </source>
</evidence>
<proteinExistence type="predicted"/>
<evidence type="ECO:0000256" key="6">
    <source>
        <dbReference type="PROSITE-ProRule" id="PRU00076"/>
    </source>
</evidence>
<evidence type="ECO:0000313" key="11">
    <source>
        <dbReference type="Proteomes" id="UP000507470"/>
    </source>
</evidence>
<evidence type="ECO:0000259" key="9">
    <source>
        <dbReference type="PROSITE" id="PS50026"/>
    </source>
</evidence>
<evidence type="ECO:0000256" key="1">
    <source>
        <dbReference type="ARBA" id="ARBA00022536"/>
    </source>
</evidence>
<dbReference type="Pfam" id="PF00008">
    <property type="entry name" value="EGF"/>
    <property type="match status" value="5"/>
</dbReference>
<feature type="chain" id="PRO_5026990666" evidence="8">
    <location>
        <begin position="19"/>
        <end position="777"/>
    </location>
</feature>
<feature type="disulfide bond" evidence="6">
    <location>
        <begin position="403"/>
        <end position="412"/>
    </location>
</feature>
<dbReference type="SMART" id="SM00181">
    <property type="entry name" value="EGF"/>
    <property type="match status" value="6"/>
</dbReference>
<dbReference type="GO" id="GO:0005509">
    <property type="term" value="F:calcium ion binding"/>
    <property type="evidence" value="ECO:0007669"/>
    <property type="project" value="InterPro"/>
</dbReference>
<dbReference type="FunFam" id="2.10.25.10:FF:000434">
    <property type="entry name" value="Predicted protein"/>
    <property type="match status" value="1"/>
</dbReference>
<dbReference type="PROSITE" id="PS00010">
    <property type="entry name" value="ASX_HYDROXYL"/>
    <property type="match status" value="3"/>
</dbReference>
<dbReference type="AlphaFoldDB" id="A0A6J8D9W4"/>
<feature type="transmembrane region" description="Helical" evidence="7">
    <location>
        <begin position="662"/>
        <end position="685"/>
    </location>
</feature>
<feature type="disulfide bond" evidence="6">
    <location>
        <begin position="384"/>
        <end position="401"/>
    </location>
</feature>
<dbReference type="PANTHER" id="PTHR24049">
    <property type="entry name" value="CRUMBS FAMILY MEMBER"/>
    <property type="match status" value="1"/>
</dbReference>
<dbReference type="InterPro" id="IPR000152">
    <property type="entry name" value="EGF-type_Asp/Asn_hydroxyl_site"/>
</dbReference>
<keyword evidence="7" id="KW-1133">Transmembrane helix</keyword>
<dbReference type="Gene3D" id="2.10.25.10">
    <property type="entry name" value="Laminin"/>
    <property type="match status" value="5"/>
</dbReference>
<dbReference type="OrthoDB" id="430340at2759"/>
<dbReference type="CDD" id="cd00054">
    <property type="entry name" value="EGF_CA"/>
    <property type="match status" value="5"/>
</dbReference>
<feature type="signal peptide" evidence="8">
    <location>
        <begin position="1"/>
        <end position="18"/>
    </location>
</feature>
<keyword evidence="11" id="KW-1185">Reference proteome</keyword>
<evidence type="ECO:0000256" key="3">
    <source>
        <dbReference type="ARBA" id="ARBA00022737"/>
    </source>
</evidence>
<feature type="disulfide bond" evidence="6">
    <location>
        <begin position="517"/>
        <end position="526"/>
    </location>
</feature>
<comment type="caution">
    <text evidence="6">Lacks conserved residue(s) required for the propagation of feature annotation.</text>
</comment>
<name>A0A6J8D9W4_MYTCO</name>
<dbReference type="Proteomes" id="UP000507470">
    <property type="component" value="Unassembled WGS sequence"/>
</dbReference>
<keyword evidence="1 6" id="KW-0245">EGF-like domain</keyword>
<dbReference type="FunFam" id="2.10.25.10:FF:000143">
    <property type="entry name" value="Protein crumbs 1"/>
    <property type="match status" value="1"/>
</dbReference>
<keyword evidence="5" id="KW-0325">Glycoprotein</keyword>
<feature type="domain" description="EGF-like" evidence="9">
    <location>
        <begin position="593"/>
        <end position="629"/>
    </location>
</feature>
<sequence>MNVAVVFLVQLNLLVVYGSHFRGGTVRWKYLGDGNKVEFKYSLSWAHGRGSAPSWQVVNLKDNSTLTIGSGNYSVVANNSAEDWERGEATLIYNFPSKGPYRVRFTGGDWISLGYGSGGNWNIQTIVDLNNRSDTHNPNYSPSTFSRAIYRVQYRCKVKIQIPVIDVDGDTVRCRWSTSAEAASISKLLPNAVLNEVSLNNLMVTAKKCMIEFSALPGSNYTLNSWYAVALTMEDYPRTTINIDGKVYTPNTPITSVPLQFLLRVEASTSPCNDKPMFVTPTPSEGILKVLKATQTLNVRFYVQSNNRSVDVDGPSGLSKSNIKPDDQGRPNTWLVEVTWRPTKSNQGTHIICASAEDHFRKLSDTRCINVIAWDIDPCDNSLCQHESTCRRVGYTSDFVCSCVPGYTGKLCETDINECSSFPCQHGGACLDLINNYRCHCSSGFNGFNCETDIDECYNIPCYNNGTCVDGIDSWTCECLQGFGGNHCRTDIDECISNPCQHNGTCIDLVDGYRCQCNDDSKGDNCETGKCNCQNWKKGDNCETGKCNCQNWKKGDNCETGKCNCQNWKKGDNCETGKCNCQNWKNGDNCETGINHCSSSPCLHDGVCTNGLDSYTCQCGNPWQGDRCEFKEVNRTEVCTDLEYTECSCHISKPSPSKRKSYTLTSGFTGLLTGLLLTVIYYIGWTLCITDHMNKVEPTENMISVTDLESDKPSSQSTKKTSNQIVEVPRQCECFVDHSGYDHFQRFDKSLNNRFKFHCRHQKNLSSENTSMVSAVS</sequence>
<accession>A0A6J8D9W4</accession>
<dbReference type="PRINTS" id="PR00010">
    <property type="entry name" value="EGFBLOOD"/>
</dbReference>
<gene>
    <name evidence="10" type="ORF">MCOR_39167</name>
</gene>
<dbReference type="PROSITE" id="PS01187">
    <property type="entry name" value="EGF_CA"/>
    <property type="match status" value="3"/>
</dbReference>
<evidence type="ECO:0000256" key="5">
    <source>
        <dbReference type="ARBA" id="ARBA00023180"/>
    </source>
</evidence>
<keyword evidence="2 8" id="KW-0732">Signal</keyword>
<feature type="domain" description="EGF-like" evidence="9">
    <location>
        <begin position="453"/>
        <end position="489"/>
    </location>
</feature>
<feature type="disulfide bond" evidence="6">
    <location>
        <begin position="619"/>
        <end position="628"/>
    </location>
</feature>
<evidence type="ECO:0000256" key="8">
    <source>
        <dbReference type="SAM" id="SignalP"/>
    </source>
</evidence>
<feature type="disulfide bond" evidence="6">
    <location>
        <begin position="479"/>
        <end position="488"/>
    </location>
</feature>
<keyword evidence="7" id="KW-0812">Transmembrane</keyword>
<evidence type="ECO:0000256" key="2">
    <source>
        <dbReference type="ARBA" id="ARBA00022729"/>
    </source>
</evidence>
<dbReference type="PROSITE" id="PS01186">
    <property type="entry name" value="EGF_2"/>
    <property type="match status" value="4"/>
</dbReference>
<dbReference type="SMART" id="SM00179">
    <property type="entry name" value="EGF_CA"/>
    <property type="match status" value="5"/>
</dbReference>
<dbReference type="PROSITE" id="PS00022">
    <property type="entry name" value="EGF_1"/>
    <property type="match status" value="5"/>
</dbReference>
<keyword evidence="7" id="KW-0472">Membrane</keyword>